<comment type="caution">
    <text evidence="10">The sequence shown here is derived from an EMBL/GenBank/DDBJ whole genome shotgun (WGS) entry which is preliminary data.</text>
</comment>
<dbReference type="InterPro" id="IPR006132">
    <property type="entry name" value="Asp/Orn_carbamoyltranf_P-bd"/>
</dbReference>
<feature type="binding site" evidence="7">
    <location>
        <position position="138"/>
    </location>
    <ligand>
        <name>carbamoyl phosphate</name>
        <dbReference type="ChEBI" id="CHEBI:58228"/>
    </ligand>
</feature>
<comment type="similarity">
    <text evidence="2 7">Belongs to the aspartate/ornithine carbamoyltransferase superfamily. ATCase family.</text>
</comment>
<feature type="binding site" evidence="7">
    <location>
        <position position="58"/>
    </location>
    <ligand>
        <name>carbamoyl phosphate</name>
        <dbReference type="ChEBI" id="CHEBI:58228"/>
    </ligand>
</feature>
<dbReference type="PRINTS" id="PR00101">
    <property type="entry name" value="ATCASE"/>
</dbReference>
<feature type="binding site" evidence="7">
    <location>
        <position position="86"/>
    </location>
    <ligand>
        <name>L-aspartate</name>
        <dbReference type="ChEBI" id="CHEBI:29991"/>
    </ligand>
</feature>
<evidence type="ECO:0000259" key="8">
    <source>
        <dbReference type="Pfam" id="PF00185"/>
    </source>
</evidence>
<feature type="binding site" evidence="7">
    <location>
        <position position="267"/>
    </location>
    <ligand>
        <name>carbamoyl phosphate</name>
        <dbReference type="ChEBI" id="CHEBI:58228"/>
    </ligand>
</feature>
<name>A0ABW1UNP5_9LACO</name>
<dbReference type="PROSITE" id="PS00097">
    <property type="entry name" value="CARBAMOYLTRANSFERASE"/>
    <property type="match status" value="1"/>
</dbReference>
<evidence type="ECO:0000256" key="7">
    <source>
        <dbReference type="HAMAP-Rule" id="MF_00001"/>
    </source>
</evidence>
<dbReference type="GO" id="GO:0004070">
    <property type="term" value="F:aspartate carbamoyltransferase activity"/>
    <property type="evidence" value="ECO:0007669"/>
    <property type="project" value="UniProtKB-EC"/>
</dbReference>
<dbReference type="PANTHER" id="PTHR45753:SF6">
    <property type="entry name" value="ASPARTATE CARBAMOYLTRANSFERASE"/>
    <property type="match status" value="1"/>
</dbReference>
<keyword evidence="3 7" id="KW-0808">Transferase</keyword>
<feature type="domain" description="Aspartate/ornithine carbamoyltransferase Asp/Orn-binding" evidence="8">
    <location>
        <begin position="158"/>
        <end position="302"/>
    </location>
</feature>
<feature type="domain" description="Aspartate/ornithine carbamoyltransferase carbamoyl-P binding" evidence="9">
    <location>
        <begin position="11"/>
        <end position="151"/>
    </location>
</feature>
<feature type="binding site" evidence="7">
    <location>
        <position position="223"/>
    </location>
    <ligand>
        <name>L-aspartate</name>
        <dbReference type="ChEBI" id="CHEBI:29991"/>
    </ligand>
</feature>
<accession>A0ABW1UNP5</accession>
<evidence type="ECO:0000256" key="3">
    <source>
        <dbReference type="ARBA" id="ARBA00022679"/>
    </source>
</evidence>
<dbReference type="NCBIfam" id="TIGR00670">
    <property type="entry name" value="asp_carb_tr"/>
    <property type="match status" value="1"/>
</dbReference>
<dbReference type="HAMAP" id="MF_00001">
    <property type="entry name" value="Asp_carb_tr"/>
    <property type="match status" value="1"/>
</dbReference>
<dbReference type="NCBIfam" id="NF002032">
    <property type="entry name" value="PRK00856.1"/>
    <property type="match status" value="1"/>
</dbReference>
<feature type="binding site" evidence="7">
    <location>
        <position position="171"/>
    </location>
    <ligand>
        <name>L-aspartate</name>
        <dbReference type="ChEBI" id="CHEBI:29991"/>
    </ligand>
</feature>
<dbReference type="Gene3D" id="3.40.50.1370">
    <property type="entry name" value="Aspartate/ornithine carbamoyltransferase"/>
    <property type="match status" value="2"/>
</dbReference>
<comment type="subunit">
    <text evidence="7">Heterododecamer (2C3:3R2) of six catalytic PyrB chains organized as two trimers (C3), and six regulatory PyrI chains organized as three dimers (R2).</text>
</comment>
<feature type="binding site" evidence="7">
    <location>
        <position position="266"/>
    </location>
    <ligand>
        <name>carbamoyl phosphate</name>
        <dbReference type="ChEBI" id="CHEBI:58228"/>
    </ligand>
</feature>
<keyword evidence="11" id="KW-1185">Reference proteome</keyword>
<feature type="binding site" evidence="7">
    <location>
        <position position="141"/>
    </location>
    <ligand>
        <name>carbamoyl phosphate</name>
        <dbReference type="ChEBI" id="CHEBI:58228"/>
    </ligand>
</feature>
<dbReference type="InterPro" id="IPR036901">
    <property type="entry name" value="Asp/Orn_carbamoylTrfase_sf"/>
</dbReference>
<dbReference type="PRINTS" id="PR00100">
    <property type="entry name" value="AOTCASE"/>
</dbReference>
<comment type="pathway">
    <text evidence="1 7">Pyrimidine metabolism; UMP biosynthesis via de novo pathway; (S)-dihydroorotate from bicarbonate: step 2/3.</text>
</comment>
<dbReference type="RefSeq" id="WP_125595795.1">
    <property type="nucleotide sequence ID" value="NZ_JBHSSM010000015.1"/>
</dbReference>
<dbReference type="Proteomes" id="UP001596310">
    <property type="component" value="Unassembled WGS sequence"/>
</dbReference>
<dbReference type="Pfam" id="PF02729">
    <property type="entry name" value="OTCace_N"/>
    <property type="match status" value="1"/>
</dbReference>
<comment type="catalytic activity">
    <reaction evidence="6 7">
        <text>carbamoyl phosphate + L-aspartate = N-carbamoyl-L-aspartate + phosphate + H(+)</text>
        <dbReference type="Rhea" id="RHEA:20013"/>
        <dbReference type="ChEBI" id="CHEBI:15378"/>
        <dbReference type="ChEBI" id="CHEBI:29991"/>
        <dbReference type="ChEBI" id="CHEBI:32814"/>
        <dbReference type="ChEBI" id="CHEBI:43474"/>
        <dbReference type="ChEBI" id="CHEBI:58228"/>
        <dbReference type="EC" id="2.1.3.2"/>
    </reaction>
</comment>
<evidence type="ECO:0000313" key="11">
    <source>
        <dbReference type="Proteomes" id="UP001596310"/>
    </source>
</evidence>
<evidence type="ECO:0000256" key="1">
    <source>
        <dbReference type="ARBA" id="ARBA00004852"/>
    </source>
</evidence>
<dbReference type="SUPFAM" id="SSF53671">
    <property type="entry name" value="Aspartate/ornithine carbamoyltransferase"/>
    <property type="match status" value="1"/>
</dbReference>
<proteinExistence type="inferred from homology"/>
<feature type="binding site" evidence="7">
    <location>
        <position position="108"/>
    </location>
    <ligand>
        <name>carbamoyl phosphate</name>
        <dbReference type="ChEBI" id="CHEBI:58228"/>
    </ligand>
</feature>
<protein>
    <recommendedName>
        <fullName evidence="7">Aspartate carbamoyltransferase</fullName>
        <ecNumber evidence="7">2.1.3.2</ecNumber>
    </recommendedName>
    <alternativeName>
        <fullName evidence="7">Aspartate transcarbamylase</fullName>
        <shortName evidence="7">ATCase</shortName>
    </alternativeName>
</protein>
<dbReference type="InterPro" id="IPR006131">
    <property type="entry name" value="Asp_carbamoyltransf_Asp/Orn-bd"/>
</dbReference>
<dbReference type="InterPro" id="IPR002082">
    <property type="entry name" value="Asp_carbamoyltransf"/>
</dbReference>
<dbReference type="EMBL" id="JBHSSM010000015">
    <property type="protein sequence ID" value="MFC6314963.1"/>
    <property type="molecule type" value="Genomic_DNA"/>
</dbReference>
<feature type="binding site" evidence="7">
    <location>
        <position position="59"/>
    </location>
    <ligand>
        <name>carbamoyl phosphate</name>
        <dbReference type="ChEBI" id="CHEBI:58228"/>
    </ligand>
</feature>
<comment type="function">
    <text evidence="5 7">Catalyzes the condensation of carbamoyl phosphate and aspartate to form carbamoyl aspartate and inorganic phosphate, the committed step in the de novo pyrimidine nucleotide biosynthesis pathway.</text>
</comment>
<keyword evidence="4 7" id="KW-0665">Pyrimidine biosynthesis</keyword>
<dbReference type="EC" id="2.1.3.2" evidence="7"/>
<evidence type="ECO:0000256" key="2">
    <source>
        <dbReference type="ARBA" id="ARBA00008896"/>
    </source>
</evidence>
<gene>
    <name evidence="7" type="primary">pyrB</name>
    <name evidence="10" type="ORF">ACFQHW_05185</name>
</gene>
<evidence type="ECO:0000256" key="4">
    <source>
        <dbReference type="ARBA" id="ARBA00022975"/>
    </source>
</evidence>
<reference evidence="11" key="1">
    <citation type="journal article" date="2019" name="Int. J. Syst. Evol. Microbiol.">
        <title>The Global Catalogue of Microorganisms (GCM) 10K type strain sequencing project: providing services to taxonomists for standard genome sequencing and annotation.</title>
        <authorList>
            <consortium name="The Broad Institute Genomics Platform"/>
            <consortium name="The Broad Institute Genome Sequencing Center for Infectious Disease"/>
            <person name="Wu L."/>
            <person name="Ma J."/>
        </authorList>
    </citation>
    <scope>NUCLEOTIDE SEQUENCE [LARGE SCALE GENOMIC DNA]</scope>
    <source>
        <strain evidence="11">CCM 8897</strain>
    </source>
</reference>
<evidence type="ECO:0000259" key="9">
    <source>
        <dbReference type="Pfam" id="PF02729"/>
    </source>
</evidence>
<sequence length="320" mass="35620">MIFLSKLNQQKAIVSMADFSATAVTQLLDRASAFKAGAQAQVQEPTFAANLFFENSTRTHTSFSIAEQRLGLKTIEFSPQSSSVQKGETLYDTCLTMAALGVQLLVIRHPENAYYQQLLGQAYLPVALINAGDGSGEHPSQSLLDLLTIREEFGHFAGLKVAIVGDLAHSRVARSNMEILQALGAELYFSGPAQWYQTQFDRYGEYRPLDELVGAVDVLMLLRVQHERLESAENQTFSAAAYHQAYGLTEARAQRLQPQAIIMHPGPINRDVELASSLVESPHSRYYEQMQNGVYVRMAMIETVLQANDVKFKSNRRVTQ</sequence>
<evidence type="ECO:0000313" key="10">
    <source>
        <dbReference type="EMBL" id="MFC6314963.1"/>
    </source>
</evidence>
<dbReference type="InterPro" id="IPR006130">
    <property type="entry name" value="Asp/Orn_carbamoylTrfase"/>
</dbReference>
<organism evidence="10 11">
    <name type="scientific">Lapidilactobacillus achengensis</name>
    <dbReference type="NCBI Taxonomy" id="2486000"/>
    <lineage>
        <taxon>Bacteria</taxon>
        <taxon>Bacillati</taxon>
        <taxon>Bacillota</taxon>
        <taxon>Bacilli</taxon>
        <taxon>Lactobacillales</taxon>
        <taxon>Lactobacillaceae</taxon>
        <taxon>Lapidilactobacillus</taxon>
    </lineage>
</organism>
<dbReference type="Pfam" id="PF00185">
    <property type="entry name" value="OTCace"/>
    <property type="match status" value="1"/>
</dbReference>
<dbReference type="PANTHER" id="PTHR45753">
    <property type="entry name" value="ORNITHINE CARBAMOYLTRANSFERASE, MITOCHONDRIAL"/>
    <property type="match status" value="1"/>
</dbReference>
<evidence type="ECO:0000256" key="5">
    <source>
        <dbReference type="ARBA" id="ARBA00043884"/>
    </source>
</evidence>
<evidence type="ECO:0000256" key="6">
    <source>
        <dbReference type="ARBA" id="ARBA00048859"/>
    </source>
</evidence>